<keyword evidence="6" id="KW-1185">Reference proteome</keyword>
<evidence type="ECO:0000256" key="3">
    <source>
        <dbReference type="ARBA" id="ARBA00022900"/>
    </source>
</evidence>
<dbReference type="GO" id="GO:0005615">
    <property type="term" value="C:extracellular space"/>
    <property type="evidence" value="ECO:0007669"/>
    <property type="project" value="InterPro"/>
</dbReference>
<gene>
    <name evidence="5" type="ORF">OBRU01_25974</name>
</gene>
<comment type="similarity">
    <text evidence="1">Belongs to the serpin family.</text>
</comment>
<name>A0A0L7K4I1_OPEBR</name>
<proteinExistence type="inferred from homology"/>
<accession>A0A0L7K4I1</accession>
<dbReference type="GO" id="GO:0004867">
    <property type="term" value="F:serine-type endopeptidase inhibitor activity"/>
    <property type="evidence" value="ECO:0007669"/>
    <property type="project" value="UniProtKB-KW"/>
</dbReference>
<dbReference type="PANTHER" id="PTHR11461:SF211">
    <property type="entry name" value="GH10112P-RELATED"/>
    <property type="match status" value="1"/>
</dbReference>
<feature type="domain" description="Serpin" evidence="4">
    <location>
        <begin position="2"/>
        <end position="156"/>
    </location>
</feature>
<dbReference type="InterPro" id="IPR036186">
    <property type="entry name" value="Serpin_sf"/>
</dbReference>
<dbReference type="STRING" id="104452.A0A0L7K4I1"/>
<evidence type="ECO:0000313" key="6">
    <source>
        <dbReference type="Proteomes" id="UP000037510"/>
    </source>
</evidence>
<evidence type="ECO:0000313" key="5">
    <source>
        <dbReference type="EMBL" id="KOB52851.1"/>
    </source>
</evidence>
<dbReference type="PANTHER" id="PTHR11461">
    <property type="entry name" value="SERINE PROTEASE INHIBITOR, SERPIN"/>
    <property type="match status" value="1"/>
</dbReference>
<feature type="non-terminal residue" evidence="5">
    <location>
        <position position="1"/>
    </location>
</feature>
<keyword evidence="3" id="KW-0722">Serine protease inhibitor</keyword>
<evidence type="ECO:0000256" key="2">
    <source>
        <dbReference type="ARBA" id="ARBA00022690"/>
    </source>
</evidence>
<dbReference type="InterPro" id="IPR000215">
    <property type="entry name" value="Serpin_fam"/>
</dbReference>
<sequence>LLEIPYEGEESSMVFVLPNEKDGMTALTEKLADVSLLSKAVQQMSTHEVDVKLPRFKIETKTDLKTILQKMNVTKLFIGAEARLDNLLEKESNLYVTDAIQKAFIEVNEDGAEAAAANEFGISYLSAIIKDTRSFTADHPFAFYLREGANILFSGVFQS</sequence>
<dbReference type="SUPFAM" id="SSF56574">
    <property type="entry name" value="Serpins"/>
    <property type="match status" value="1"/>
</dbReference>
<dbReference type="EMBL" id="JTDY01011784">
    <property type="protein sequence ID" value="KOB52851.1"/>
    <property type="molecule type" value="Genomic_DNA"/>
</dbReference>
<reference evidence="5 6" key="1">
    <citation type="journal article" date="2015" name="Genome Biol. Evol.">
        <title>The genome of winter moth (Operophtera brumata) provides a genomic perspective on sexual dimorphism and phenology.</title>
        <authorList>
            <person name="Derks M.F."/>
            <person name="Smit S."/>
            <person name="Salis L."/>
            <person name="Schijlen E."/>
            <person name="Bossers A."/>
            <person name="Mateman C."/>
            <person name="Pijl A.S."/>
            <person name="de Ridder D."/>
            <person name="Groenen M.A."/>
            <person name="Visser M.E."/>
            <person name="Megens H.J."/>
        </authorList>
    </citation>
    <scope>NUCLEOTIDE SEQUENCE [LARGE SCALE GENOMIC DNA]</scope>
    <source>
        <strain evidence="5">WM2013NL</strain>
        <tissue evidence="5">Head and thorax</tissue>
    </source>
</reference>
<evidence type="ECO:0000256" key="1">
    <source>
        <dbReference type="ARBA" id="ARBA00009500"/>
    </source>
</evidence>
<dbReference type="AlphaFoldDB" id="A0A0L7K4I1"/>
<organism evidence="5 6">
    <name type="scientific">Operophtera brumata</name>
    <name type="common">Winter moth</name>
    <name type="synonym">Phalaena brumata</name>
    <dbReference type="NCBI Taxonomy" id="104452"/>
    <lineage>
        <taxon>Eukaryota</taxon>
        <taxon>Metazoa</taxon>
        <taxon>Ecdysozoa</taxon>
        <taxon>Arthropoda</taxon>
        <taxon>Hexapoda</taxon>
        <taxon>Insecta</taxon>
        <taxon>Pterygota</taxon>
        <taxon>Neoptera</taxon>
        <taxon>Endopterygota</taxon>
        <taxon>Lepidoptera</taxon>
        <taxon>Glossata</taxon>
        <taxon>Ditrysia</taxon>
        <taxon>Geometroidea</taxon>
        <taxon>Geometridae</taxon>
        <taxon>Larentiinae</taxon>
        <taxon>Operophtera</taxon>
    </lineage>
</organism>
<comment type="caution">
    <text evidence="5">The sequence shown here is derived from an EMBL/GenBank/DDBJ whole genome shotgun (WGS) entry which is preliminary data.</text>
</comment>
<evidence type="ECO:0000259" key="4">
    <source>
        <dbReference type="Pfam" id="PF00079"/>
    </source>
</evidence>
<dbReference type="InterPro" id="IPR042178">
    <property type="entry name" value="Serpin_sf_1"/>
</dbReference>
<keyword evidence="2" id="KW-0646">Protease inhibitor</keyword>
<dbReference type="InterPro" id="IPR023796">
    <property type="entry name" value="Serpin_dom"/>
</dbReference>
<protein>
    <submittedName>
        <fullName evidence="5">Serpin-1 variant a</fullName>
    </submittedName>
</protein>
<dbReference type="Gene3D" id="3.30.497.10">
    <property type="entry name" value="Antithrombin, subunit I, domain 2"/>
    <property type="match status" value="1"/>
</dbReference>
<dbReference type="Pfam" id="PF00079">
    <property type="entry name" value="Serpin"/>
    <property type="match status" value="1"/>
</dbReference>
<dbReference type="InterPro" id="IPR042185">
    <property type="entry name" value="Serpin_sf_2"/>
</dbReference>
<dbReference type="Gene3D" id="2.30.39.10">
    <property type="entry name" value="Alpha-1-antitrypsin, domain 1"/>
    <property type="match status" value="1"/>
</dbReference>
<dbReference type="Proteomes" id="UP000037510">
    <property type="component" value="Unassembled WGS sequence"/>
</dbReference>